<dbReference type="EMBL" id="OZ075133">
    <property type="protein sequence ID" value="CAL4989259.1"/>
    <property type="molecule type" value="Genomic_DNA"/>
</dbReference>
<sequence>MATEPRQPPSSCSPASSATYPPWVLLEHYSKDKATGSHTATDARTFATARSSTGHLVGVSLRLAAPPAASSICVYYPDGGFDIAGSTVVAAHEDSVLINIGFGEGYHHNTSDYFVYHAGDAGADPPRAPSLSLLPPYYLTKEEMERIHNWSQVPVQRQLEEEGTGLLRRGEDEIAVAELTIVPASNATTNEQMEAELHLFRSGQWSVVRPAPAIHGDSHGLLSLWTTHTPFRVFDESPVLWHVPLHKQAEEMEPHSGPGSSRDVCITSGSTVKFVGIFPRCCCGGTGSTHCQHSRHAYTINTWTLSMDSMVWVMDGMVHGTELWGLHAYEGLPRIPLMLPIVSLVDPHTICFLACEWYHIRDGGDITGWLILVDIKRKAIKSVCRHSDGRLLTNVGQLLPSRVSCYLDSNQSSSNSVSSAGEGHMDMIPSSPIVVIDEPQANDAGSLALSSSKSSAKASIMQLSVVLAAFLEIQSYGLDQDDILKAYTILSHDGRRLKSFLGLPNNLRKDWLLVEIKATEA</sequence>
<dbReference type="Pfam" id="PF07762">
    <property type="entry name" value="DUF1618"/>
    <property type="match status" value="1"/>
</dbReference>
<reference evidence="2 3" key="2">
    <citation type="submission" date="2024-10" db="EMBL/GenBank/DDBJ databases">
        <authorList>
            <person name="Ryan C."/>
        </authorList>
    </citation>
    <scope>NUCLEOTIDE SEQUENCE [LARGE SCALE GENOMIC DNA]</scope>
</reference>
<dbReference type="PANTHER" id="PTHR33074">
    <property type="entry name" value="EXPRESSED PROTEIN-RELATED"/>
    <property type="match status" value="1"/>
</dbReference>
<dbReference type="InterPro" id="IPR011676">
    <property type="entry name" value="DUF1618"/>
</dbReference>
<name>A0ABC9AY36_9POAL</name>
<dbReference type="PANTHER" id="PTHR33074:SF124">
    <property type="entry name" value="DUF1618 DOMAIN-CONTAINING PROTEIN"/>
    <property type="match status" value="1"/>
</dbReference>
<protein>
    <recommendedName>
        <fullName evidence="1">DUF1618 domain-containing protein</fullName>
    </recommendedName>
</protein>
<evidence type="ECO:0000313" key="2">
    <source>
        <dbReference type="EMBL" id="CAL4989259.1"/>
    </source>
</evidence>
<keyword evidence="3" id="KW-1185">Reference proteome</keyword>
<evidence type="ECO:0000259" key="1">
    <source>
        <dbReference type="Pfam" id="PF07762"/>
    </source>
</evidence>
<organism evidence="2 3">
    <name type="scientific">Urochloa decumbens</name>
    <dbReference type="NCBI Taxonomy" id="240449"/>
    <lineage>
        <taxon>Eukaryota</taxon>
        <taxon>Viridiplantae</taxon>
        <taxon>Streptophyta</taxon>
        <taxon>Embryophyta</taxon>
        <taxon>Tracheophyta</taxon>
        <taxon>Spermatophyta</taxon>
        <taxon>Magnoliopsida</taxon>
        <taxon>Liliopsida</taxon>
        <taxon>Poales</taxon>
        <taxon>Poaceae</taxon>
        <taxon>PACMAD clade</taxon>
        <taxon>Panicoideae</taxon>
        <taxon>Panicodae</taxon>
        <taxon>Paniceae</taxon>
        <taxon>Melinidinae</taxon>
        <taxon>Urochloa</taxon>
    </lineage>
</organism>
<proteinExistence type="predicted"/>
<feature type="domain" description="DUF1618" evidence="1">
    <location>
        <begin position="233"/>
        <end position="351"/>
    </location>
</feature>
<gene>
    <name evidence="2" type="ORF">URODEC1_LOCUS59640</name>
</gene>
<reference evidence="3" key="1">
    <citation type="submission" date="2024-06" db="EMBL/GenBank/DDBJ databases">
        <authorList>
            <person name="Ryan C."/>
        </authorList>
    </citation>
    <scope>NUCLEOTIDE SEQUENCE [LARGE SCALE GENOMIC DNA]</scope>
</reference>
<dbReference type="Proteomes" id="UP001497457">
    <property type="component" value="Chromosome 23rd"/>
</dbReference>
<evidence type="ECO:0000313" key="3">
    <source>
        <dbReference type="Proteomes" id="UP001497457"/>
    </source>
</evidence>
<dbReference type="AlphaFoldDB" id="A0ABC9AY36"/>
<accession>A0ABC9AY36</accession>